<comment type="caution">
    <text evidence="1">The sequence shown here is derived from an EMBL/GenBank/DDBJ whole genome shotgun (WGS) entry which is preliminary data.</text>
</comment>
<dbReference type="OrthoDB" id="418728at2"/>
<keyword evidence="2" id="KW-1185">Reference proteome</keyword>
<dbReference type="PANTHER" id="PTHR30619:SF1">
    <property type="entry name" value="RECOMBINATION PROTEIN 2"/>
    <property type="match status" value="1"/>
</dbReference>
<accession>A0A6N8JKY0</accession>
<dbReference type="SUPFAM" id="SSF56281">
    <property type="entry name" value="Metallo-hydrolase/oxidoreductase"/>
    <property type="match status" value="1"/>
</dbReference>
<evidence type="ECO:0000313" key="2">
    <source>
        <dbReference type="Proteomes" id="UP000468388"/>
    </source>
</evidence>
<dbReference type="RefSeq" id="WP_157303854.1">
    <property type="nucleotide sequence ID" value="NZ_BAAAZB010000018.1"/>
</dbReference>
<proteinExistence type="predicted"/>
<reference evidence="1 2" key="1">
    <citation type="submission" date="2019-12" db="EMBL/GenBank/DDBJ databases">
        <title>The draft genomic sequence of strain Chitinophaga oryziterrae JCM 16595.</title>
        <authorList>
            <person name="Zhang X."/>
        </authorList>
    </citation>
    <scope>NUCLEOTIDE SEQUENCE [LARGE SCALE GENOMIC DNA]</scope>
    <source>
        <strain evidence="1 2">JCM 16595</strain>
    </source>
</reference>
<dbReference type="InterPro" id="IPR052159">
    <property type="entry name" value="Competence_DNA_uptake"/>
</dbReference>
<name>A0A6N8JKY0_9BACT</name>
<evidence type="ECO:0000313" key="1">
    <source>
        <dbReference type="EMBL" id="MVT45069.1"/>
    </source>
</evidence>
<dbReference type="PANTHER" id="PTHR30619">
    <property type="entry name" value="DNA INTERNALIZATION/COMPETENCE PROTEIN COMEC/REC2"/>
    <property type="match status" value="1"/>
</dbReference>
<sequence>MLKISFLEALNGDCILIKLMSSEASPKNILIDGGVSATYNFRNSRGRTENGALANLVDQLRTENQKIDLLILTHIDDDHIDGILQWFKTDPDAYNMIGEVWFNSGKLIAEYLQEQENAALNHIINLPNDSPDTSVCQGVDFGQFIHDKGIWRREIIIQGKDIEWHNAKFEFLSPNTIKLQKLLKFWKKDDPGLKTSGANDYHHSIEYLITHDSFEEDKREPNGSSIAFILHFEGRRYLFLGDSHPSVIVEGLKQRQITTQEPLSVELVKLSHHGSKGNTNKELLSLIHSNHFIISTNGNIHGHPDKQLLARLIKEKVSCQIHFNYPERALDIFQPEDYAFLPFKIIRSKSEFVFSNDN</sequence>
<dbReference type="AlphaFoldDB" id="A0A6N8JKY0"/>
<dbReference type="Gene3D" id="3.60.15.10">
    <property type="entry name" value="Ribonuclease Z/Hydroxyacylglutathione hydrolase-like"/>
    <property type="match status" value="1"/>
</dbReference>
<dbReference type="InterPro" id="IPR036866">
    <property type="entry name" value="RibonucZ/Hydroxyglut_hydro"/>
</dbReference>
<dbReference type="GO" id="GO:0016787">
    <property type="term" value="F:hydrolase activity"/>
    <property type="evidence" value="ECO:0007669"/>
    <property type="project" value="UniProtKB-KW"/>
</dbReference>
<protein>
    <submittedName>
        <fullName evidence="1">Zn-dependent hydrolase</fullName>
    </submittedName>
</protein>
<gene>
    <name evidence="1" type="ORF">GO495_31065</name>
</gene>
<dbReference type="Proteomes" id="UP000468388">
    <property type="component" value="Unassembled WGS sequence"/>
</dbReference>
<organism evidence="1 2">
    <name type="scientific">Chitinophaga oryziterrae</name>
    <dbReference type="NCBI Taxonomy" id="1031224"/>
    <lineage>
        <taxon>Bacteria</taxon>
        <taxon>Pseudomonadati</taxon>
        <taxon>Bacteroidota</taxon>
        <taxon>Chitinophagia</taxon>
        <taxon>Chitinophagales</taxon>
        <taxon>Chitinophagaceae</taxon>
        <taxon>Chitinophaga</taxon>
    </lineage>
</organism>
<keyword evidence="1" id="KW-0378">Hydrolase</keyword>
<dbReference type="EMBL" id="WRXO01000015">
    <property type="protein sequence ID" value="MVT45069.1"/>
    <property type="molecule type" value="Genomic_DNA"/>
</dbReference>